<dbReference type="SUPFAM" id="SSF48371">
    <property type="entry name" value="ARM repeat"/>
    <property type="match status" value="1"/>
</dbReference>
<evidence type="ECO:0000256" key="2">
    <source>
        <dbReference type="SAM" id="MobiDB-lite"/>
    </source>
</evidence>
<dbReference type="InterPro" id="IPR016024">
    <property type="entry name" value="ARM-type_fold"/>
</dbReference>
<dbReference type="SUPFAM" id="SSF50729">
    <property type="entry name" value="PH domain-like"/>
    <property type="match status" value="1"/>
</dbReference>
<evidence type="ECO:0000313" key="6">
    <source>
        <dbReference type="Proteomes" id="UP000694381"/>
    </source>
</evidence>
<comment type="similarity">
    <text evidence="1">Belongs to the SMEK family.</text>
</comment>
<evidence type="ECO:0000313" key="5">
    <source>
        <dbReference type="Ensembl" id="ENSNGAP00000015878.1"/>
    </source>
</evidence>
<dbReference type="GO" id="GO:0006974">
    <property type="term" value="P:DNA damage response"/>
    <property type="evidence" value="ECO:0007669"/>
    <property type="project" value="TreeGrafter"/>
</dbReference>
<evidence type="ECO:0000259" key="4">
    <source>
        <dbReference type="Pfam" id="PF22972"/>
    </source>
</evidence>
<dbReference type="GeneTree" id="ENSGT00390000018199"/>
<dbReference type="InterPro" id="IPR051137">
    <property type="entry name" value="PP4R3-like"/>
</dbReference>
<feature type="compositionally biased region" description="Basic and acidic residues" evidence="2">
    <location>
        <begin position="709"/>
        <end position="725"/>
    </location>
</feature>
<feature type="domain" description="Serine/threonine-protein phosphatase 4 regulatory subunit 3-like central" evidence="3">
    <location>
        <begin position="153"/>
        <end position="643"/>
    </location>
</feature>
<organism evidence="5 6">
    <name type="scientific">Nannospalax galili</name>
    <name type="common">Northern Israeli blind subterranean mole rat</name>
    <name type="synonym">Spalax galili</name>
    <dbReference type="NCBI Taxonomy" id="1026970"/>
    <lineage>
        <taxon>Eukaryota</taxon>
        <taxon>Metazoa</taxon>
        <taxon>Chordata</taxon>
        <taxon>Craniata</taxon>
        <taxon>Vertebrata</taxon>
        <taxon>Euteleostomi</taxon>
        <taxon>Mammalia</taxon>
        <taxon>Eutheria</taxon>
        <taxon>Euarchontoglires</taxon>
        <taxon>Glires</taxon>
        <taxon>Rodentia</taxon>
        <taxon>Myomorpha</taxon>
        <taxon>Muroidea</taxon>
        <taxon>Spalacidae</taxon>
        <taxon>Spalacinae</taxon>
        <taxon>Nannospalax</taxon>
    </lineage>
</organism>
<feature type="domain" description="PP4R3 EVH1-like" evidence="4">
    <location>
        <begin position="18"/>
        <end position="111"/>
    </location>
</feature>
<proteinExistence type="inferred from homology"/>
<dbReference type="Ensembl" id="ENSNGAT00000021487.1">
    <property type="protein sequence ID" value="ENSNGAP00000015878.1"/>
    <property type="gene ID" value="ENSNGAG00000016776.1"/>
</dbReference>
<dbReference type="InterPro" id="IPR011993">
    <property type="entry name" value="PH-like_dom_sf"/>
</dbReference>
<dbReference type="Proteomes" id="UP000694381">
    <property type="component" value="Unassembled WGS sequence"/>
</dbReference>
<sequence>PSQPARLTFIMSEKFHNVNVFTITEDKEWEKIGTGKISSKYIDRLQGICLLVHSESDGSLILEYKIETHVSYQKQENIIIWSEARNHSMAIHFEDPDGCQAIWKDICEVQGKDSSVDITQDLPSGLERFTKMPQIWNLDETAKCKLSTLQYISYLLNSGFDNPKHKEDLALMLENEGYIKKLLQLFRDSEIEGNIEALHHLYSVVKGILFLDNYSLFDIMFSEECIMDVVGCLEYDPRLDEPRQHRQFLTQNAKFKEVMPIAHSELQEKIHQTYRVQYIHDILLPIQSIFEENLLSDLRNFIFFNKIEIVTMLQEDQMFLSNVFAQLKDEAIDSERRCELLLFFKEFCEFSQALLPKKRQILLKIMIEHGIMPILKVIIQKNHCRIKVAAIHIFTLLVDYNPCIVQQYAMKEAQECKDDDDLLINIIIAQLICDADPEFSPHINLVGVLHCLLDLENLKKAKEFERREFLNFFYTRCMHTLIAPLLSIAAQKDKLCPDNYQTAQMLSLILGLLTFCVEHHPTHIQNCILSKNLLKTVLVLMSSKHTFLILSVVRFMRKMIGLKDEIYNHYIINRNLFEPVVNAFVSNGTRYNMLNSAIIELFEFIKEENISSLVTHIVEKFFVAFESTEYVQTFKELKIKYEELKESENKSRRNFHNIAYNKIYCRPSTVTEVKVKEEICSKKKEQETALSSMGSDFPSCYNVFMETKGKKSNENKEHPERESSDAFRYSSSYPDGDSNRMNRAHSSPRVASVNLDDDDNDNNDNGDGEQDDKNEDEEDKSPPSKRPNLSL</sequence>
<dbReference type="PANTHER" id="PTHR23318:SF19">
    <property type="entry name" value="PROTEIN PPP4R3C"/>
    <property type="match status" value="1"/>
</dbReference>
<reference evidence="5" key="2">
    <citation type="submission" date="2025-09" db="UniProtKB">
        <authorList>
            <consortium name="Ensembl"/>
        </authorList>
    </citation>
    <scope>IDENTIFICATION</scope>
</reference>
<protein>
    <submittedName>
        <fullName evidence="5">Protein PPP4R3C-like</fullName>
    </submittedName>
</protein>
<feature type="region of interest" description="Disordered" evidence="2">
    <location>
        <begin position="709"/>
        <end position="791"/>
    </location>
</feature>
<feature type="compositionally biased region" description="Acidic residues" evidence="2">
    <location>
        <begin position="755"/>
        <end position="779"/>
    </location>
</feature>
<dbReference type="OMA" id="CEFSQAL"/>
<reference evidence="5" key="1">
    <citation type="submission" date="2025-08" db="UniProtKB">
        <authorList>
            <consortium name="Ensembl"/>
        </authorList>
    </citation>
    <scope>IDENTIFICATION</scope>
</reference>
<evidence type="ECO:0000256" key="1">
    <source>
        <dbReference type="ARBA" id="ARBA00008809"/>
    </source>
</evidence>
<gene>
    <name evidence="5" type="primary">LOC103725415</name>
</gene>
<dbReference type="Pfam" id="PF04802">
    <property type="entry name" value="PP4R3"/>
    <property type="match status" value="1"/>
</dbReference>
<dbReference type="GO" id="GO:0005654">
    <property type="term" value="C:nucleoplasm"/>
    <property type="evidence" value="ECO:0007669"/>
    <property type="project" value="TreeGrafter"/>
</dbReference>
<dbReference type="PANTHER" id="PTHR23318">
    <property type="entry name" value="ATP SYNTHASE GAMMA-RELATED"/>
    <property type="match status" value="1"/>
</dbReference>
<dbReference type="GO" id="GO:0030289">
    <property type="term" value="C:protein phosphatase 4 complex"/>
    <property type="evidence" value="ECO:0007669"/>
    <property type="project" value="TreeGrafter"/>
</dbReference>
<dbReference type="Gene3D" id="2.30.29.30">
    <property type="entry name" value="Pleckstrin-homology domain (PH domain)/Phosphotyrosine-binding domain (PTB)"/>
    <property type="match status" value="1"/>
</dbReference>
<dbReference type="InterPro" id="IPR055236">
    <property type="entry name" value="EVH1_PP4R3"/>
</dbReference>
<keyword evidence="6" id="KW-1185">Reference proteome</keyword>
<feature type="compositionally biased region" description="Polar residues" evidence="2">
    <location>
        <begin position="729"/>
        <end position="745"/>
    </location>
</feature>
<dbReference type="Pfam" id="PF22972">
    <property type="entry name" value="EVH1_PP4R3"/>
    <property type="match status" value="1"/>
</dbReference>
<name>A0A8C6W8L1_NANGA</name>
<dbReference type="GO" id="GO:0072542">
    <property type="term" value="F:protein phosphatase activator activity"/>
    <property type="evidence" value="ECO:0007669"/>
    <property type="project" value="TreeGrafter"/>
</dbReference>
<dbReference type="InterPro" id="IPR006887">
    <property type="entry name" value="P4R3-like_central_dom"/>
</dbReference>
<evidence type="ECO:0000259" key="3">
    <source>
        <dbReference type="Pfam" id="PF04802"/>
    </source>
</evidence>
<dbReference type="AlphaFoldDB" id="A0A8C6W8L1"/>
<accession>A0A8C6W8L1</accession>